<name>A0ACC0VQ79_9STRA</name>
<sequence length="75" mass="7994">MLSSRGNLAIPCARPVLNASHLLLLGMTKHAATTTEEEAATDSAAATCERRTKRQQSVSEPLGESSSSTWYEGES</sequence>
<evidence type="ECO:0000313" key="2">
    <source>
        <dbReference type="Proteomes" id="UP001163321"/>
    </source>
</evidence>
<dbReference type="Proteomes" id="UP001163321">
    <property type="component" value="Chromosome 8"/>
</dbReference>
<organism evidence="1 2">
    <name type="scientific">Peronosclerospora sorghi</name>
    <dbReference type="NCBI Taxonomy" id="230839"/>
    <lineage>
        <taxon>Eukaryota</taxon>
        <taxon>Sar</taxon>
        <taxon>Stramenopiles</taxon>
        <taxon>Oomycota</taxon>
        <taxon>Peronosporomycetes</taxon>
        <taxon>Peronosporales</taxon>
        <taxon>Peronosporaceae</taxon>
        <taxon>Peronosclerospora</taxon>
    </lineage>
</organism>
<accession>A0ACC0VQ79</accession>
<reference evidence="1 2" key="1">
    <citation type="journal article" date="2022" name="bioRxiv">
        <title>The genome of the oomycete Peronosclerospora sorghi, a cosmopolitan pathogen of maize and sorghum, is inflated with dispersed pseudogenes.</title>
        <authorList>
            <person name="Fletcher K."/>
            <person name="Martin F."/>
            <person name="Isakeit T."/>
            <person name="Cavanaugh K."/>
            <person name="Magill C."/>
            <person name="Michelmore R."/>
        </authorList>
    </citation>
    <scope>NUCLEOTIDE SEQUENCE [LARGE SCALE GENOMIC DNA]</scope>
    <source>
        <strain evidence="1">P6</strain>
    </source>
</reference>
<comment type="caution">
    <text evidence="1">The sequence shown here is derived from an EMBL/GenBank/DDBJ whole genome shotgun (WGS) entry which is preliminary data.</text>
</comment>
<evidence type="ECO:0000313" key="1">
    <source>
        <dbReference type="EMBL" id="KAI9908648.1"/>
    </source>
</evidence>
<protein>
    <submittedName>
        <fullName evidence="1">Uncharacterized protein</fullName>
    </submittedName>
</protein>
<gene>
    <name evidence="1" type="ORF">PsorP6_003242</name>
</gene>
<dbReference type="EMBL" id="CM047587">
    <property type="protein sequence ID" value="KAI9908648.1"/>
    <property type="molecule type" value="Genomic_DNA"/>
</dbReference>
<keyword evidence="2" id="KW-1185">Reference proteome</keyword>
<proteinExistence type="predicted"/>